<feature type="transmembrane region" description="Helical" evidence="1">
    <location>
        <begin position="98"/>
        <end position="122"/>
    </location>
</feature>
<dbReference type="EMBL" id="MU157845">
    <property type="protein sequence ID" value="KAF9529545.1"/>
    <property type="molecule type" value="Genomic_DNA"/>
</dbReference>
<name>A0A9P6EI81_9AGAR</name>
<dbReference type="AlphaFoldDB" id="A0A9P6EI81"/>
<keyword evidence="1" id="KW-0812">Transmembrane</keyword>
<evidence type="ECO:0000256" key="1">
    <source>
        <dbReference type="SAM" id="Phobius"/>
    </source>
</evidence>
<proteinExistence type="predicted"/>
<feature type="transmembrane region" description="Helical" evidence="1">
    <location>
        <begin position="20"/>
        <end position="41"/>
    </location>
</feature>
<feature type="transmembrane region" description="Helical" evidence="1">
    <location>
        <begin position="210"/>
        <end position="234"/>
    </location>
</feature>
<keyword evidence="1" id="KW-1133">Transmembrane helix</keyword>
<gene>
    <name evidence="2" type="ORF">CPB83DRAFT_852289</name>
</gene>
<sequence>MASSGDEYASIFYNTFYSMYSVKVLLVGFQVFLCGYGLIAFRETKPSLRQGRAKYITISILILFLYMVSAVGDSYGFYLSTKSKDLPEVLAEHRQSVFTWWSIASGICTTMVTIIGDGLLVYRCYIVCRENTAAWVLTAILYAASIIISIAVNVLYATIGSTDVRSFRVFCAWAFSSVGVNCLVTALISYKLIRFRNEVLKHTPLFHSQISLGVVAILVESAVPLAICGIVAAGMGMKNHPTGAEASASTVFITLWFAFNAISPQLITLRVSLGRSWQHEGPQSSFLKSSAFGLEFAHGTGSVQDRRHAGSVTDFSVHDEEVEGDSQDI</sequence>
<feature type="transmembrane region" description="Helical" evidence="1">
    <location>
        <begin position="53"/>
        <end position="78"/>
    </location>
</feature>
<evidence type="ECO:0000313" key="2">
    <source>
        <dbReference type="EMBL" id="KAF9529545.1"/>
    </source>
</evidence>
<protein>
    <submittedName>
        <fullName evidence="2">Uncharacterized protein</fullName>
    </submittedName>
</protein>
<comment type="caution">
    <text evidence="2">The sequence shown here is derived from an EMBL/GenBank/DDBJ whole genome shotgun (WGS) entry which is preliminary data.</text>
</comment>
<keyword evidence="3" id="KW-1185">Reference proteome</keyword>
<accession>A0A9P6EI81</accession>
<feature type="transmembrane region" description="Helical" evidence="1">
    <location>
        <begin position="134"/>
        <end position="155"/>
    </location>
</feature>
<feature type="transmembrane region" description="Helical" evidence="1">
    <location>
        <begin position="167"/>
        <end position="190"/>
    </location>
</feature>
<reference evidence="2" key="1">
    <citation type="submission" date="2020-11" db="EMBL/GenBank/DDBJ databases">
        <authorList>
            <consortium name="DOE Joint Genome Institute"/>
            <person name="Ahrendt S."/>
            <person name="Riley R."/>
            <person name="Andreopoulos W."/>
            <person name="Labutti K."/>
            <person name="Pangilinan J."/>
            <person name="Ruiz-Duenas F.J."/>
            <person name="Barrasa J.M."/>
            <person name="Sanchez-Garcia M."/>
            <person name="Camarero S."/>
            <person name="Miyauchi S."/>
            <person name="Serrano A."/>
            <person name="Linde D."/>
            <person name="Babiker R."/>
            <person name="Drula E."/>
            <person name="Ayuso-Fernandez I."/>
            <person name="Pacheco R."/>
            <person name="Padilla G."/>
            <person name="Ferreira P."/>
            <person name="Barriuso J."/>
            <person name="Kellner H."/>
            <person name="Castanera R."/>
            <person name="Alfaro M."/>
            <person name="Ramirez L."/>
            <person name="Pisabarro A.G."/>
            <person name="Kuo A."/>
            <person name="Tritt A."/>
            <person name="Lipzen A."/>
            <person name="He G."/>
            <person name="Yan M."/>
            <person name="Ng V."/>
            <person name="Cullen D."/>
            <person name="Martin F."/>
            <person name="Rosso M.-N."/>
            <person name="Henrissat B."/>
            <person name="Hibbett D."/>
            <person name="Martinez A.T."/>
            <person name="Grigoriev I.V."/>
        </authorList>
    </citation>
    <scope>NUCLEOTIDE SEQUENCE</scope>
    <source>
        <strain evidence="2">CBS 506.95</strain>
    </source>
</reference>
<dbReference type="Proteomes" id="UP000807306">
    <property type="component" value="Unassembled WGS sequence"/>
</dbReference>
<feature type="transmembrane region" description="Helical" evidence="1">
    <location>
        <begin position="246"/>
        <end position="267"/>
    </location>
</feature>
<organism evidence="2 3">
    <name type="scientific">Crepidotus variabilis</name>
    <dbReference type="NCBI Taxonomy" id="179855"/>
    <lineage>
        <taxon>Eukaryota</taxon>
        <taxon>Fungi</taxon>
        <taxon>Dikarya</taxon>
        <taxon>Basidiomycota</taxon>
        <taxon>Agaricomycotina</taxon>
        <taxon>Agaricomycetes</taxon>
        <taxon>Agaricomycetidae</taxon>
        <taxon>Agaricales</taxon>
        <taxon>Agaricineae</taxon>
        <taxon>Crepidotaceae</taxon>
        <taxon>Crepidotus</taxon>
    </lineage>
</organism>
<dbReference type="OrthoDB" id="3351617at2759"/>
<evidence type="ECO:0000313" key="3">
    <source>
        <dbReference type="Proteomes" id="UP000807306"/>
    </source>
</evidence>
<keyword evidence="1" id="KW-0472">Membrane</keyword>